<dbReference type="EMBL" id="CABP01000139">
    <property type="protein sequence ID" value="CBI05828.1"/>
    <property type="molecule type" value="Genomic_DNA"/>
</dbReference>
<name>E6QF47_9ZZZZ</name>
<organism evidence="1">
    <name type="scientific">mine drainage metagenome</name>
    <dbReference type="NCBI Taxonomy" id="410659"/>
    <lineage>
        <taxon>unclassified sequences</taxon>
        <taxon>metagenomes</taxon>
        <taxon>ecological metagenomes</taxon>
    </lineage>
</organism>
<gene>
    <name evidence="1" type="ORF">CARN5_0648</name>
</gene>
<protein>
    <submittedName>
        <fullName evidence="1">Uncharacterized protein</fullName>
    </submittedName>
</protein>
<dbReference type="AlphaFoldDB" id="E6QF47"/>
<proteinExistence type="predicted"/>
<sequence length="315" mass="36323">MYVFRIHIRPQGGSADMRTTFDYCKREGVLGVGWRTSSDQNTKNWDVYYQEASKEHDNLQGCKYIYKWVSPGDLVWTRDPSGHYYLARVLSGWEYWTTEESRRLDIDIANIFRCEIKSVLIDEVPGKIIACFRATRTIQEIADEKAQEYSRHLWNVMSGQEIYQIDNAKFSDVFMMLDAEETEDLVFLYLQSKGWYVVPHSRKGDTMTFEYLCVNPVNGQVAGTQVKTGNTPLNRDDYIQFPYKVFLFQANDIYSGSGADNIETIPRQELAEFLDKAIQWLPRSFRRKSEMVNQVMSNVAQQGAPADSASAPPLS</sequence>
<reference evidence="1" key="1">
    <citation type="submission" date="2009-10" db="EMBL/GenBank/DDBJ databases">
        <title>Diversity of trophic interactions inside an arsenic-rich microbial ecosystem.</title>
        <authorList>
            <person name="Bertin P.N."/>
            <person name="Heinrich-Salmeron A."/>
            <person name="Pelletier E."/>
            <person name="Goulhen-Chollet F."/>
            <person name="Arsene-Ploetze F."/>
            <person name="Gallien S."/>
            <person name="Calteau A."/>
            <person name="Vallenet D."/>
            <person name="Casiot C."/>
            <person name="Chane-Woon-Ming B."/>
            <person name="Giloteaux L."/>
            <person name="Barakat M."/>
            <person name="Bonnefoy V."/>
            <person name="Bruneel O."/>
            <person name="Chandler M."/>
            <person name="Cleiss J."/>
            <person name="Duran R."/>
            <person name="Elbaz-Poulichet F."/>
            <person name="Fonknechten N."/>
            <person name="Lauga B."/>
            <person name="Mornico D."/>
            <person name="Ortet P."/>
            <person name="Schaeffer C."/>
            <person name="Siguier P."/>
            <person name="Alexander Thil Smith A."/>
            <person name="Van Dorsselaer A."/>
            <person name="Weissenbach J."/>
            <person name="Medigue C."/>
            <person name="Le Paslier D."/>
        </authorList>
    </citation>
    <scope>NUCLEOTIDE SEQUENCE</scope>
</reference>
<comment type="caution">
    <text evidence="1">The sequence shown here is derived from an EMBL/GenBank/DDBJ whole genome shotgun (WGS) entry which is preliminary data.</text>
</comment>
<accession>E6QF47</accession>
<evidence type="ECO:0000313" key="1">
    <source>
        <dbReference type="EMBL" id="CBI05828.1"/>
    </source>
</evidence>